<keyword evidence="3" id="KW-1185">Reference proteome</keyword>
<reference evidence="2" key="1">
    <citation type="journal article" date="2014" name="Int. J. Syst. Evol. Microbiol.">
        <title>Complete genome sequence of Corynebacterium casei LMG S-19264T (=DSM 44701T), isolated from a smear-ripened cheese.</title>
        <authorList>
            <consortium name="US DOE Joint Genome Institute (JGI-PGF)"/>
            <person name="Walter F."/>
            <person name="Albersmeier A."/>
            <person name="Kalinowski J."/>
            <person name="Ruckert C."/>
        </authorList>
    </citation>
    <scope>NUCLEOTIDE SEQUENCE</scope>
    <source>
        <strain evidence="2">CGMCC 1.12924</strain>
    </source>
</reference>
<proteinExistence type="predicted"/>
<dbReference type="RefSeq" id="WP_188441146.1">
    <property type="nucleotide sequence ID" value="NZ_BMGK01000005.1"/>
</dbReference>
<gene>
    <name evidence="2" type="ORF">GCM10011312_15000</name>
</gene>
<accession>A0A8J2V9H7</accession>
<organism evidence="2 3">
    <name type="scientific">Planktosalinus lacus</name>
    <dbReference type="NCBI Taxonomy" id="1526573"/>
    <lineage>
        <taxon>Bacteria</taxon>
        <taxon>Pseudomonadati</taxon>
        <taxon>Bacteroidota</taxon>
        <taxon>Flavobacteriia</taxon>
        <taxon>Flavobacteriales</taxon>
        <taxon>Flavobacteriaceae</taxon>
        <taxon>Planktosalinus</taxon>
    </lineage>
</organism>
<dbReference type="AlphaFoldDB" id="A0A8J2V9H7"/>
<sequence length="165" mass="17380">MKKVLIIIALAFFGFTSVKAQEGGAKLGLHFGLPIGDAGDISSFNVGFDAAYMLNVADSFQIGPLVGYSHYFGKEYDILGTTVKGDDIQFVPIAGSARFFASEDFFFGADLGYAIGIDDGNDGGFYYRPKLGYGLGPVSLIASYSGVSSDGNSFSSLNLGVEIGF</sequence>
<dbReference type="EMBL" id="BMGK01000005">
    <property type="protein sequence ID" value="GGD92214.1"/>
    <property type="molecule type" value="Genomic_DNA"/>
</dbReference>
<keyword evidence="1" id="KW-0732">Signal</keyword>
<feature type="chain" id="PRO_5035147338" description="Outer membrane protein beta-barrel domain-containing protein" evidence="1">
    <location>
        <begin position="21"/>
        <end position="165"/>
    </location>
</feature>
<dbReference type="Proteomes" id="UP000652231">
    <property type="component" value="Unassembled WGS sequence"/>
</dbReference>
<evidence type="ECO:0000313" key="3">
    <source>
        <dbReference type="Proteomes" id="UP000652231"/>
    </source>
</evidence>
<evidence type="ECO:0000256" key="1">
    <source>
        <dbReference type="SAM" id="SignalP"/>
    </source>
</evidence>
<name>A0A8J2V9H7_9FLAO</name>
<evidence type="ECO:0008006" key="4">
    <source>
        <dbReference type="Google" id="ProtNLM"/>
    </source>
</evidence>
<reference evidence="2" key="2">
    <citation type="submission" date="2020-09" db="EMBL/GenBank/DDBJ databases">
        <authorList>
            <person name="Sun Q."/>
            <person name="Zhou Y."/>
        </authorList>
    </citation>
    <scope>NUCLEOTIDE SEQUENCE</scope>
    <source>
        <strain evidence="2">CGMCC 1.12924</strain>
    </source>
</reference>
<evidence type="ECO:0000313" key="2">
    <source>
        <dbReference type="EMBL" id="GGD92214.1"/>
    </source>
</evidence>
<feature type="signal peptide" evidence="1">
    <location>
        <begin position="1"/>
        <end position="20"/>
    </location>
</feature>
<comment type="caution">
    <text evidence="2">The sequence shown here is derived from an EMBL/GenBank/DDBJ whole genome shotgun (WGS) entry which is preliminary data.</text>
</comment>
<protein>
    <recommendedName>
        <fullName evidence="4">Outer membrane protein beta-barrel domain-containing protein</fullName>
    </recommendedName>
</protein>